<comment type="caution">
    <text evidence="1">The sequence shown here is derived from an EMBL/GenBank/DDBJ whole genome shotgun (WGS) entry which is preliminary data.</text>
</comment>
<gene>
    <name evidence="1" type="ORF">K7C98_30590</name>
</gene>
<organism evidence="1 2">
    <name type="scientific">Nannocystis pusilla</name>
    <dbReference type="NCBI Taxonomy" id="889268"/>
    <lineage>
        <taxon>Bacteria</taxon>
        <taxon>Pseudomonadati</taxon>
        <taxon>Myxococcota</taxon>
        <taxon>Polyangia</taxon>
        <taxon>Nannocystales</taxon>
        <taxon>Nannocystaceae</taxon>
        <taxon>Nannocystis</taxon>
    </lineage>
</organism>
<dbReference type="EMBL" id="JAIRAU010000043">
    <property type="protein sequence ID" value="MBZ5713604.1"/>
    <property type="molecule type" value="Genomic_DNA"/>
</dbReference>
<sequence>MIPGQEERRDHLLLAGAERIDGEGLAAGEGLDANIQRVVGLSAELGELGVRELLEELLEDSSGLLDGRCTDVLEEAGLREEESKDLWLCRSPAVGSLRGG</sequence>
<accession>A0ABS7TZI5</accession>
<keyword evidence="2" id="KW-1185">Reference proteome</keyword>
<evidence type="ECO:0000313" key="1">
    <source>
        <dbReference type="EMBL" id="MBZ5713604.1"/>
    </source>
</evidence>
<dbReference type="RefSeq" id="WP_224195497.1">
    <property type="nucleotide sequence ID" value="NZ_JAIRAU010000043.1"/>
</dbReference>
<dbReference type="Proteomes" id="UP001139031">
    <property type="component" value="Unassembled WGS sequence"/>
</dbReference>
<reference evidence="1" key="1">
    <citation type="submission" date="2021-08" db="EMBL/GenBank/DDBJ databases">
        <authorList>
            <person name="Stevens D.C."/>
        </authorList>
    </citation>
    <scope>NUCLEOTIDE SEQUENCE</scope>
    <source>
        <strain evidence="1">DSM 53165</strain>
    </source>
</reference>
<name>A0ABS7TZI5_9BACT</name>
<evidence type="ECO:0000313" key="2">
    <source>
        <dbReference type="Proteomes" id="UP001139031"/>
    </source>
</evidence>
<protein>
    <submittedName>
        <fullName evidence="1">Uncharacterized protein</fullName>
    </submittedName>
</protein>
<proteinExistence type="predicted"/>